<dbReference type="InterPro" id="IPR036388">
    <property type="entry name" value="WH-like_DNA-bd_sf"/>
</dbReference>
<name>A0A8U0HS28_9EURY</name>
<sequence length="102" mass="11801">MDELEEFLDLVESDTVSVNTLFDVLRAERRRYVLSTLQSHETSMSLTDLAHEVAKRENGEASPTTEAVTRVHASLYHVHIPKLKEANIIEYDQERRIVQHKL</sequence>
<dbReference type="AlphaFoldDB" id="A0A8U0HS28"/>
<dbReference type="GeneID" id="72186599"/>
<dbReference type="Pfam" id="PF24035">
    <property type="entry name" value="DUF7344"/>
    <property type="match status" value="1"/>
</dbReference>
<gene>
    <name evidence="2" type="ORF">M0R89_15330</name>
</gene>
<feature type="domain" description="DUF7344" evidence="1">
    <location>
        <begin position="22"/>
        <end position="99"/>
    </location>
</feature>
<dbReference type="Proteomes" id="UP000830729">
    <property type="component" value="Chromosome"/>
</dbReference>
<dbReference type="Gene3D" id="1.10.10.10">
    <property type="entry name" value="Winged helix-like DNA-binding domain superfamily/Winged helix DNA-binding domain"/>
    <property type="match status" value="1"/>
</dbReference>
<evidence type="ECO:0000259" key="1">
    <source>
        <dbReference type="Pfam" id="PF24035"/>
    </source>
</evidence>
<dbReference type="RefSeq" id="WP_248649952.1">
    <property type="nucleotide sequence ID" value="NZ_CP096659.1"/>
</dbReference>
<reference evidence="2 3" key="1">
    <citation type="submission" date="2022-04" db="EMBL/GenBank/DDBJ databases">
        <title>Diverse halophilic archaea isolated from saline environments.</title>
        <authorList>
            <person name="Cui H.-L."/>
        </authorList>
    </citation>
    <scope>NUCLEOTIDE SEQUENCE [LARGE SCALE GENOMIC DNA]</scope>
    <source>
        <strain evidence="2 3">XZYJT49</strain>
    </source>
</reference>
<dbReference type="KEGG" id="halx:M0R89_15330"/>
<accession>A0A8U0HS28</accession>
<proteinExistence type="predicted"/>
<organism evidence="2 3">
    <name type="scientific">Halorussus limi</name>
    <dbReference type="NCBI Taxonomy" id="2938695"/>
    <lineage>
        <taxon>Archaea</taxon>
        <taxon>Methanobacteriati</taxon>
        <taxon>Methanobacteriota</taxon>
        <taxon>Stenosarchaea group</taxon>
        <taxon>Halobacteria</taxon>
        <taxon>Halobacteriales</taxon>
        <taxon>Haladaptataceae</taxon>
        <taxon>Halorussus</taxon>
    </lineage>
</organism>
<protein>
    <recommendedName>
        <fullName evidence="1">DUF7344 domain-containing protein</fullName>
    </recommendedName>
</protein>
<dbReference type="EMBL" id="CP096659">
    <property type="protein sequence ID" value="UPV73902.1"/>
    <property type="molecule type" value="Genomic_DNA"/>
</dbReference>
<keyword evidence="3" id="KW-1185">Reference proteome</keyword>
<evidence type="ECO:0000313" key="2">
    <source>
        <dbReference type="EMBL" id="UPV73902.1"/>
    </source>
</evidence>
<evidence type="ECO:0000313" key="3">
    <source>
        <dbReference type="Proteomes" id="UP000830729"/>
    </source>
</evidence>
<dbReference type="InterPro" id="IPR055768">
    <property type="entry name" value="DUF7344"/>
</dbReference>